<reference evidence="4 5" key="2">
    <citation type="journal article" date="2009" name="PLoS ONE">
        <title>The photosynthetic apparatus and its regulation in the aerobic gammaproteobacterium Congregibacter litoralis gen. nov., sp. nov.</title>
        <authorList>
            <person name="Spring S."/>
            <person name="Lunsdorf H."/>
            <person name="Fuchs B.M."/>
            <person name="Tindall B.J."/>
        </authorList>
    </citation>
    <scope>NUCLEOTIDE SEQUENCE [LARGE SCALE GENOMIC DNA]</scope>
    <source>
        <strain evidence="4">KT71</strain>
    </source>
</reference>
<dbReference type="eggNOG" id="COG0741">
    <property type="taxonomic scope" value="Bacteria"/>
</dbReference>
<dbReference type="GO" id="GO:0016020">
    <property type="term" value="C:membrane"/>
    <property type="evidence" value="ECO:0007669"/>
    <property type="project" value="InterPro"/>
</dbReference>
<evidence type="ECO:0000256" key="1">
    <source>
        <dbReference type="ARBA" id="ARBA00007734"/>
    </source>
</evidence>
<dbReference type="Pfam" id="PF01464">
    <property type="entry name" value="SLT"/>
    <property type="match status" value="1"/>
</dbReference>
<dbReference type="GO" id="GO:0008933">
    <property type="term" value="F:peptidoglycan lytic transglycosylase activity"/>
    <property type="evidence" value="ECO:0007669"/>
    <property type="project" value="InterPro"/>
</dbReference>
<dbReference type="Pfam" id="PF11873">
    <property type="entry name" value="Mltc_N"/>
    <property type="match status" value="1"/>
</dbReference>
<gene>
    <name evidence="4" type="ORF">KT71_16306</name>
</gene>
<feature type="domain" description="Murein transglycosylase-C N-terminal" evidence="3">
    <location>
        <begin position="87"/>
        <end position="242"/>
    </location>
</feature>
<proteinExistence type="inferred from homology"/>
<keyword evidence="4" id="KW-0378">Hydrolase</keyword>
<dbReference type="InterPro" id="IPR024570">
    <property type="entry name" value="Murein_transglycosylaseC_N"/>
</dbReference>
<evidence type="ECO:0000259" key="3">
    <source>
        <dbReference type="Pfam" id="PF11873"/>
    </source>
</evidence>
<dbReference type="Proteomes" id="UP000019205">
    <property type="component" value="Chromosome"/>
</dbReference>
<dbReference type="InterPro" id="IPR008258">
    <property type="entry name" value="Transglycosylase_SLT_dom_1"/>
</dbReference>
<organism evidence="4 5">
    <name type="scientific">Congregibacter litoralis KT71</name>
    <dbReference type="NCBI Taxonomy" id="314285"/>
    <lineage>
        <taxon>Bacteria</taxon>
        <taxon>Pseudomonadati</taxon>
        <taxon>Pseudomonadota</taxon>
        <taxon>Gammaproteobacteria</taxon>
        <taxon>Cellvibrionales</taxon>
        <taxon>Halieaceae</taxon>
        <taxon>Congregibacter</taxon>
    </lineage>
</organism>
<dbReference type="PANTHER" id="PTHR37423:SF2">
    <property type="entry name" value="MEMBRANE-BOUND LYTIC MUREIN TRANSGLYCOSYLASE C"/>
    <property type="match status" value="1"/>
</dbReference>
<dbReference type="EC" id="3.2.1.-" evidence="4"/>
<dbReference type="CDD" id="cd16893">
    <property type="entry name" value="LT_MltC_MltE"/>
    <property type="match status" value="1"/>
</dbReference>
<evidence type="ECO:0000313" key="4">
    <source>
        <dbReference type="EMBL" id="EAQ99249.2"/>
    </source>
</evidence>
<dbReference type="Gene3D" id="1.10.530.10">
    <property type="match status" value="1"/>
</dbReference>
<dbReference type="SUPFAM" id="SSF53955">
    <property type="entry name" value="Lysozyme-like"/>
    <property type="match status" value="1"/>
</dbReference>
<comment type="caution">
    <text evidence="4">The sequence shown here is derived from an EMBL/GenBank/DDBJ whole genome shotgun (WGS) entry which is preliminary data.</text>
</comment>
<dbReference type="PROSITE" id="PS00922">
    <property type="entry name" value="TRANSGLYCOSYLASE"/>
    <property type="match status" value="1"/>
</dbReference>
<name>A4A3H6_9GAMM</name>
<feature type="domain" description="Transglycosylase SLT" evidence="2">
    <location>
        <begin position="248"/>
        <end position="372"/>
    </location>
</feature>
<evidence type="ECO:0000259" key="2">
    <source>
        <dbReference type="Pfam" id="PF01464"/>
    </source>
</evidence>
<keyword evidence="4" id="KW-0326">Glycosidase</keyword>
<dbReference type="InterPro" id="IPR023346">
    <property type="entry name" value="Lysozyme-like_dom_sf"/>
</dbReference>
<reference evidence="4 5" key="1">
    <citation type="journal article" date="2007" name="Proc. Natl. Acad. Sci. U.S.A.">
        <title>Characterization of a marine gammaproteobacterium capable of aerobic anoxygenic photosynthesis.</title>
        <authorList>
            <person name="Fuchs B.M."/>
            <person name="Spring S."/>
            <person name="Teeling H."/>
            <person name="Quast C."/>
            <person name="Wulf J."/>
            <person name="Schattenhofer M."/>
            <person name="Yan S."/>
            <person name="Ferriera S."/>
            <person name="Johnson J."/>
            <person name="Glockner F.O."/>
            <person name="Amann R."/>
        </authorList>
    </citation>
    <scope>NUCLEOTIDE SEQUENCE [LARGE SCALE GENOMIC DNA]</scope>
    <source>
        <strain evidence="4">KT71</strain>
    </source>
</reference>
<accession>A4A3H6</accession>
<dbReference type="InterPro" id="IPR000189">
    <property type="entry name" value="Transglyc_AS"/>
</dbReference>
<dbReference type="PANTHER" id="PTHR37423">
    <property type="entry name" value="SOLUBLE LYTIC MUREIN TRANSGLYCOSYLASE-RELATED"/>
    <property type="match status" value="1"/>
</dbReference>
<dbReference type="STRING" id="314285.KT71_16306"/>
<protein>
    <submittedName>
        <fullName evidence="4">Soluble lytic murein transglycosylase</fullName>
        <ecNumber evidence="4">3.2.1.-</ecNumber>
    </submittedName>
</protein>
<comment type="similarity">
    <text evidence="1">Belongs to the transglycosylase Slt family.</text>
</comment>
<dbReference type="HOGENOM" id="CLU_044583_0_0_6"/>
<dbReference type="EMBL" id="AAOA02000001">
    <property type="protein sequence ID" value="EAQ99249.2"/>
    <property type="molecule type" value="Genomic_DNA"/>
</dbReference>
<dbReference type="GO" id="GO:0016798">
    <property type="term" value="F:hydrolase activity, acting on glycosyl bonds"/>
    <property type="evidence" value="ECO:0007669"/>
    <property type="project" value="UniProtKB-KW"/>
</dbReference>
<dbReference type="GO" id="GO:0000270">
    <property type="term" value="P:peptidoglycan metabolic process"/>
    <property type="evidence" value="ECO:0007669"/>
    <property type="project" value="InterPro"/>
</dbReference>
<keyword evidence="5" id="KW-1185">Reference proteome</keyword>
<evidence type="ECO:0000313" key="5">
    <source>
        <dbReference type="Proteomes" id="UP000019205"/>
    </source>
</evidence>
<sequence length="411" mass="45941">MGGQRTSFSNSCRQRQAKIGMLNPSVSNAGAIMLVRAFITAVVFGLLLGSCANPSQTVIDATLSGDPERIAKAVLEDQLNRQGIPRDLEGLPELIDAVSKLLVRVWGEDEPEVASERRYVKYSNAYEARAIVDFEQGWLEVETIAQSDALEKLRQAIVSTLLTTRDMSVEDIFTDAKPTVGGEPFLLGQVLDRDGEPIRWEWRAERFADYLIREKLQTQVQHGKTLRRVHVELVNDHLHLRELEYADYVLSASRRYKVAPSLVYAVIEVESAFNPYAVSPAKAYGLMQVVPSTAGRDVFERIKKQKGEPTKQQLFKADFNIDIGSAYLHLLDDSYLSAIANPASRKYATISAYNGGAGGALRAFSSDRSKAIGLINAMTPSQVYEHLVQKHPFAETRRYLEKVNTAEQRYR</sequence>
<dbReference type="AlphaFoldDB" id="A4A3H6"/>